<dbReference type="GO" id="GO:0005886">
    <property type="term" value="C:plasma membrane"/>
    <property type="evidence" value="ECO:0007669"/>
    <property type="project" value="TreeGrafter"/>
</dbReference>
<dbReference type="Gene3D" id="3.40.50.300">
    <property type="entry name" value="P-loop containing nucleotide triphosphate hydrolases"/>
    <property type="match status" value="1"/>
</dbReference>
<dbReference type="AlphaFoldDB" id="A0AAW9NLW4"/>
<dbReference type="InterPro" id="IPR015854">
    <property type="entry name" value="ABC_transpr_LolD-like"/>
</dbReference>
<evidence type="ECO:0000313" key="5">
    <source>
        <dbReference type="EMBL" id="MEC1178372.1"/>
    </source>
</evidence>
<comment type="caution">
    <text evidence="5">The sequence shown here is derived from an EMBL/GenBank/DDBJ whole genome shotgun (WGS) entry which is preliminary data.</text>
</comment>
<dbReference type="GO" id="GO:0016887">
    <property type="term" value="F:ATP hydrolysis activity"/>
    <property type="evidence" value="ECO:0007669"/>
    <property type="project" value="InterPro"/>
</dbReference>
<dbReference type="PROSITE" id="PS50893">
    <property type="entry name" value="ABC_TRANSPORTER_2"/>
    <property type="match status" value="1"/>
</dbReference>
<dbReference type="SUPFAM" id="SSF52540">
    <property type="entry name" value="P-loop containing nucleoside triphosphate hydrolases"/>
    <property type="match status" value="1"/>
</dbReference>
<evidence type="ECO:0000313" key="6">
    <source>
        <dbReference type="Proteomes" id="UP001344888"/>
    </source>
</evidence>
<organism evidence="5 6">
    <name type="scientific">Metasolibacillus meyeri</name>
    <dbReference type="NCBI Taxonomy" id="1071052"/>
    <lineage>
        <taxon>Bacteria</taxon>
        <taxon>Bacillati</taxon>
        <taxon>Bacillota</taxon>
        <taxon>Bacilli</taxon>
        <taxon>Bacillales</taxon>
        <taxon>Caryophanaceae</taxon>
        <taxon>Metasolibacillus</taxon>
    </lineage>
</organism>
<keyword evidence="1" id="KW-0813">Transport</keyword>
<keyword evidence="3 5" id="KW-0067">ATP-binding</keyword>
<dbReference type="InterPro" id="IPR017911">
    <property type="entry name" value="MacB-like_ATP-bd"/>
</dbReference>
<dbReference type="RefSeq" id="WP_326122896.1">
    <property type="nucleotide sequence ID" value="NZ_JARSFG010000010.1"/>
</dbReference>
<dbReference type="InterPro" id="IPR027417">
    <property type="entry name" value="P-loop_NTPase"/>
</dbReference>
<dbReference type="InterPro" id="IPR003593">
    <property type="entry name" value="AAA+_ATPase"/>
</dbReference>
<dbReference type="GO" id="GO:0022857">
    <property type="term" value="F:transmembrane transporter activity"/>
    <property type="evidence" value="ECO:0007669"/>
    <property type="project" value="TreeGrafter"/>
</dbReference>
<gene>
    <name evidence="5" type="ORF">P9B03_07760</name>
</gene>
<evidence type="ECO:0000256" key="1">
    <source>
        <dbReference type="ARBA" id="ARBA00022448"/>
    </source>
</evidence>
<dbReference type="Proteomes" id="UP001344888">
    <property type="component" value="Unassembled WGS sequence"/>
</dbReference>
<sequence length="222" mass="25273">MIEIRNLSKSFTHSTGQIDILHNISLTIEKGQWYTILGPSGAGKTIFLGCIAGLLPPTTGEVLYDDIELYQLSDKARGNYRRKHIGFVYQNFKFLPHYSIVDNVILPFIHDEPKKTLYPKAITLLEQVGIHPELFERFPEDLSSEEKHRVAIARALLGNPSILICDEPTGNLNAESRNELLNLLSFYRAQGQTIIMVTRDEEAARLSDYTYKLIDKQLIKLK</sequence>
<feature type="domain" description="ABC transporter" evidence="4">
    <location>
        <begin position="2"/>
        <end position="221"/>
    </location>
</feature>
<dbReference type="CDD" id="cd03255">
    <property type="entry name" value="ABC_MJ0796_LolCDE_FtsE"/>
    <property type="match status" value="1"/>
</dbReference>
<evidence type="ECO:0000256" key="3">
    <source>
        <dbReference type="ARBA" id="ARBA00022840"/>
    </source>
</evidence>
<keyword evidence="6" id="KW-1185">Reference proteome</keyword>
<name>A0AAW9NLW4_9BACL</name>
<protein>
    <submittedName>
        <fullName evidence="5">ABC transporter ATP-binding protein</fullName>
    </submittedName>
</protein>
<dbReference type="SMART" id="SM00382">
    <property type="entry name" value="AAA"/>
    <property type="match status" value="1"/>
</dbReference>
<evidence type="ECO:0000259" key="4">
    <source>
        <dbReference type="PROSITE" id="PS50893"/>
    </source>
</evidence>
<dbReference type="Pfam" id="PF00005">
    <property type="entry name" value="ABC_tran"/>
    <property type="match status" value="1"/>
</dbReference>
<dbReference type="EMBL" id="JARSFG010000010">
    <property type="protein sequence ID" value="MEC1178372.1"/>
    <property type="molecule type" value="Genomic_DNA"/>
</dbReference>
<reference evidence="5 6" key="1">
    <citation type="submission" date="2023-03" db="EMBL/GenBank/DDBJ databases">
        <title>Bacillus Genome Sequencing.</title>
        <authorList>
            <person name="Dunlap C."/>
        </authorList>
    </citation>
    <scope>NUCLEOTIDE SEQUENCE [LARGE SCALE GENOMIC DNA]</scope>
    <source>
        <strain evidence="5 6">B-59205</strain>
    </source>
</reference>
<accession>A0AAW9NLW4</accession>
<evidence type="ECO:0000256" key="2">
    <source>
        <dbReference type="ARBA" id="ARBA00022741"/>
    </source>
</evidence>
<proteinExistence type="predicted"/>
<keyword evidence="2" id="KW-0547">Nucleotide-binding</keyword>
<dbReference type="GO" id="GO:0005524">
    <property type="term" value="F:ATP binding"/>
    <property type="evidence" value="ECO:0007669"/>
    <property type="project" value="UniProtKB-KW"/>
</dbReference>
<dbReference type="InterPro" id="IPR003439">
    <property type="entry name" value="ABC_transporter-like_ATP-bd"/>
</dbReference>
<dbReference type="PANTHER" id="PTHR24220">
    <property type="entry name" value="IMPORT ATP-BINDING PROTEIN"/>
    <property type="match status" value="1"/>
</dbReference>